<reference evidence="2" key="2">
    <citation type="journal article" date="2021" name="PeerJ">
        <title>Extensive microbial diversity within the chicken gut microbiome revealed by metagenomics and culture.</title>
        <authorList>
            <person name="Gilroy R."/>
            <person name="Ravi A."/>
            <person name="Getino M."/>
            <person name="Pursley I."/>
            <person name="Horton D.L."/>
            <person name="Alikhan N.F."/>
            <person name="Baker D."/>
            <person name="Gharbi K."/>
            <person name="Hall N."/>
            <person name="Watson M."/>
            <person name="Adriaenssens E.M."/>
            <person name="Foster-Nyarko E."/>
            <person name="Jarju S."/>
            <person name="Secka A."/>
            <person name="Antonio M."/>
            <person name="Oren A."/>
            <person name="Chaudhuri R.R."/>
            <person name="La Ragione R."/>
            <person name="Hildebrand F."/>
            <person name="Pallen M.J."/>
        </authorList>
    </citation>
    <scope>NUCLEOTIDE SEQUENCE</scope>
    <source>
        <strain evidence="2">4920</strain>
    </source>
</reference>
<organism evidence="2 3">
    <name type="scientific">Candidatus Aphodoplasma excrementigallinarum</name>
    <dbReference type="NCBI Taxonomy" id="2840673"/>
    <lineage>
        <taxon>Bacteria</taxon>
        <taxon>Bacillati</taxon>
        <taxon>Bacillota</taxon>
        <taxon>Clostridia</taxon>
        <taxon>Eubacteriales</taxon>
        <taxon>Candidatus Aphodoplasma</taxon>
    </lineage>
</organism>
<keyword evidence="2" id="KW-0413">Isomerase</keyword>
<dbReference type="PANTHER" id="PTHR12110:SF21">
    <property type="entry name" value="XYLOSE ISOMERASE-LIKE TIM BARREL DOMAIN-CONTAINING PROTEIN"/>
    <property type="match status" value="1"/>
</dbReference>
<evidence type="ECO:0000313" key="3">
    <source>
        <dbReference type="Proteomes" id="UP000886743"/>
    </source>
</evidence>
<gene>
    <name evidence="2" type="ORF">IAC74_02175</name>
</gene>
<dbReference type="AlphaFoldDB" id="A0A9D1NFU4"/>
<dbReference type="GO" id="GO:0016853">
    <property type="term" value="F:isomerase activity"/>
    <property type="evidence" value="ECO:0007669"/>
    <property type="project" value="UniProtKB-KW"/>
</dbReference>
<dbReference type="Gene3D" id="3.20.20.150">
    <property type="entry name" value="Divalent-metal-dependent TIM barrel enzymes"/>
    <property type="match status" value="1"/>
</dbReference>
<dbReference type="SUPFAM" id="SSF51658">
    <property type="entry name" value="Xylose isomerase-like"/>
    <property type="match status" value="1"/>
</dbReference>
<dbReference type="InterPro" id="IPR013022">
    <property type="entry name" value="Xyl_isomerase-like_TIM-brl"/>
</dbReference>
<feature type="domain" description="Xylose isomerase-like TIM barrel" evidence="1">
    <location>
        <begin position="21"/>
        <end position="308"/>
    </location>
</feature>
<comment type="caution">
    <text evidence="2">The sequence shown here is derived from an EMBL/GenBank/DDBJ whole genome shotgun (WGS) entry which is preliminary data.</text>
</comment>
<protein>
    <submittedName>
        <fullName evidence="2">Sugar phosphate isomerase/epimerase</fullName>
    </submittedName>
</protein>
<dbReference type="Pfam" id="PF01261">
    <property type="entry name" value="AP_endonuc_2"/>
    <property type="match status" value="1"/>
</dbReference>
<evidence type="ECO:0000313" key="2">
    <source>
        <dbReference type="EMBL" id="HIV02354.1"/>
    </source>
</evidence>
<dbReference type="InterPro" id="IPR036237">
    <property type="entry name" value="Xyl_isomerase-like_sf"/>
</dbReference>
<dbReference type="PANTHER" id="PTHR12110">
    <property type="entry name" value="HYDROXYPYRUVATE ISOMERASE"/>
    <property type="match status" value="1"/>
</dbReference>
<dbReference type="Proteomes" id="UP000886743">
    <property type="component" value="Unassembled WGS sequence"/>
</dbReference>
<evidence type="ECO:0000259" key="1">
    <source>
        <dbReference type="Pfam" id="PF01261"/>
    </source>
</evidence>
<accession>A0A9D1NFU4</accession>
<reference evidence="2" key="1">
    <citation type="submission" date="2020-10" db="EMBL/GenBank/DDBJ databases">
        <authorList>
            <person name="Gilroy R."/>
        </authorList>
    </citation>
    <scope>NUCLEOTIDE SEQUENCE</scope>
    <source>
        <strain evidence="2">4920</strain>
    </source>
</reference>
<proteinExistence type="predicted"/>
<dbReference type="InterPro" id="IPR050312">
    <property type="entry name" value="IolE/XylAMocC-like"/>
</dbReference>
<name>A0A9D1NFU4_9FIRM</name>
<sequence length="321" mass="36101">MKLGVLTVPLGSMPLKEAAEYLAGLGVQALELGAGGCPGKAHLDPEKLLGHKDKIDEVKKIMKDNNLEISVLSTHGNAVHPNKEIAKMYHDDFENTVRLANELEVDTVVTFSGCPGDCENSKYPNWVTCPWPDDFLDILNWQWNEVLIPYWQKEVEFVKKYGVTKVAFEMHPGFCVYNPTSLLKIREAVGDTIGANVDPSHLIWQGIDVPSAIRALEGAIYHFHAKDTKIYRPNCDVKGVLDTDHYSTEKTRSWLFRSLGYGNDYGFWKDIISTLRLVGYEGAVSIEHEDSLMSSKEGLEKAITFLKEVMIYETPGEMFWA</sequence>
<dbReference type="EMBL" id="DVOF01000064">
    <property type="protein sequence ID" value="HIV02354.1"/>
    <property type="molecule type" value="Genomic_DNA"/>
</dbReference>